<accession>A0A0W8G9Y5</accession>
<feature type="domain" description="Leucine-binding protein" evidence="2">
    <location>
        <begin position="25"/>
        <end position="369"/>
    </location>
</feature>
<name>A0A0W8G9Y5_9ZZZZ</name>
<evidence type="ECO:0000256" key="1">
    <source>
        <dbReference type="ARBA" id="ARBA00022729"/>
    </source>
</evidence>
<keyword evidence="1" id="KW-0732">Signal</keyword>
<dbReference type="InterPro" id="IPR028081">
    <property type="entry name" value="Leu-bd"/>
</dbReference>
<proteinExistence type="predicted"/>
<dbReference type="Gene3D" id="3.40.50.2300">
    <property type="match status" value="2"/>
</dbReference>
<dbReference type="PANTHER" id="PTHR30483:SF6">
    <property type="entry name" value="PERIPLASMIC BINDING PROTEIN OF ABC TRANSPORTER FOR NATURAL AMINO ACIDS"/>
    <property type="match status" value="1"/>
</dbReference>
<dbReference type="EMBL" id="LNQE01000023">
    <property type="protein sequence ID" value="KUG29911.1"/>
    <property type="molecule type" value="Genomic_DNA"/>
</dbReference>
<protein>
    <submittedName>
        <fullName evidence="3">Branched-chain amino acid abc transporter, amino acid-binding protein</fullName>
    </submittedName>
</protein>
<dbReference type="InterPro" id="IPR028082">
    <property type="entry name" value="Peripla_BP_I"/>
</dbReference>
<dbReference type="PANTHER" id="PTHR30483">
    <property type="entry name" value="LEUCINE-SPECIFIC-BINDING PROTEIN"/>
    <property type="match status" value="1"/>
</dbReference>
<sequence>MPIARIPLLACAFCLIAHCAVAAAPIKIAALYNTTGGMSSIDAPGLRGAQLAAKHVNAQGGVGGRMIEIVAIDTKTDLQAAAQGAIAALAQGVVAGIGYGDTSFVLAAAPRFMEKGVPFITSGATHPDLPKRLGPTFFMVPFGDDDQAHAIADYAREALGVKRVAVWTDASMDFTTALARYFEERFTGKGGEVVLADTFRAGDRDFSALVERLHKADPKPGAVFVAAVPDEAGVIVKQIRQAGLTLPILSGDGFDTELVTEVPGPELAHGVYFATHTFRGDARPKVQAFLADYRAEYGVAPESAFAALGYDAVMLVADASRRAGKGDTQTLRQALRGTRHFEGVTGRIDYSRTSGVPKKAVSIIGVQNGAYKVEEVWRPGN</sequence>
<dbReference type="AlphaFoldDB" id="A0A0W8G9Y5"/>
<evidence type="ECO:0000259" key="2">
    <source>
        <dbReference type="Pfam" id="PF13458"/>
    </source>
</evidence>
<dbReference type="InterPro" id="IPR051010">
    <property type="entry name" value="BCAA_transport"/>
</dbReference>
<organism evidence="3">
    <name type="scientific">hydrocarbon metagenome</name>
    <dbReference type="NCBI Taxonomy" id="938273"/>
    <lineage>
        <taxon>unclassified sequences</taxon>
        <taxon>metagenomes</taxon>
        <taxon>ecological metagenomes</taxon>
    </lineage>
</organism>
<reference evidence="3" key="1">
    <citation type="journal article" date="2015" name="Proc. Natl. Acad. Sci. U.S.A.">
        <title>Networks of energetic and metabolic interactions define dynamics in microbial communities.</title>
        <authorList>
            <person name="Embree M."/>
            <person name="Liu J.K."/>
            <person name="Al-Bassam M.M."/>
            <person name="Zengler K."/>
        </authorList>
    </citation>
    <scope>NUCLEOTIDE SEQUENCE</scope>
</reference>
<dbReference type="CDD" id="cd06347">
    <property type="entry name" value="PBP1_ABC_LivK_ligand_binding-like"/>
    <property type="match status" value="1"/>
</dbReference>
<comment type="caution">
    <text evidence="3">The sequence shown here is derived from an EMBL/GenBank/DDBJ whole genome shotgun (WGS) entry which is preliminary data.</text>
</comment>
<evidence type="ECO:0000313" key="3">
    <source>
        <dbReference type="EMBL" id="KUG29911.1"/>
    </source>
</evidence>
<dbReference type="SUPFAM" id="SSF53822">
    <property type="entry name" value="Periplasmic binding protein-like I"/>
    <property type="match status" value="1"/>
</dbReference>
<gene>
    <name evidence="3" type="ORF">ASZ90_000192</name>
</gene>
<dbReference type="Pfam" id="PF13458">
    <property type="entry name" value="Peripla_BP_6"/>
    <property type="match status" value="1"/>
</dbReference>